<name>A0A433D8H6_9FUNG</name>
<dbReference type="InterPro" id="IPR019651">
    <property type="entry name" value="Glutamate_DH_NAD-spec"/>
</dbReference>
<dbReference type="EMBL" id="RBNI01004912">
    <property type="protein sequence ID" value="RUP47142.1"/>
    <property type="molecule type" value="Genomic_DNA"/>
</dbReference>
<dbReference type="Pfam" id="PF10712">
    <property type="entry name" value="NAD-GH"/>
    <property type="match status" value="1"/>
</dbReference>
<dbReference type="Proteomes" id="UP000268093">
    <property type="component" value="Unassembled WGS sequence"/>
</dbReference>
<evidence type="ECO:0000313" key="2">
    <source>
        <dbReference type="Proteomes" id="UP000268093"/>
    </source>
</evidence>
<comment type="caution">
    <text evidence="1">The sequence shown here is derived from an EMBL/GenBank/DDBJ whole genome shotgun (WGS) entry which is preliminary data.</text>
</comment>
<reference evidence="1 2" key="1">
    <citation type="journal article" date="2018" name="New Phytol.">
        <title>Phylogenomics of Endogonaceae and evolution of mycorrhizas within Mucoromycota.</title>
        <authorList>
            <person name="Chang Y."/>
            <person name="Desiro A."/>
            <person name="Na H."/>
            <person name="Sandor L."/>
            <person name="Lipzen A."/>
            <person name="Clum A."/>
            <person name="Barry K."/>
            <person name="Grigoriev I.V."/>
            <person name="Martin F.M."/>
            <person name="Stajich J.E."/>
            <person name="Smith M.E."/>
            <person name="Bonito G."/>
            <person name="Spatafora J.W."/>
        </authorList>
    </citation>
    <scope>NUCLEOTIDE SEQUENCE [LARGE SCALE GENOMIC DNA]</scope>
    <source>
        <strain evidence="1 2">GMNB39</strain>
    </source>
</reference>
<sequence length="123" mass="12782">MGVTGGSLNGEDTTRNSQEGDIKGAATQIEDENILLLGVLGVETVGDGGGGGLVDDTKDLEPSNGTGVLGRLALGVVEVCGDGDDGLLDGLAKLGLGDLLHLDENHGRNLYRFRTRQNMVRKH</sequence>
<accession>A0A433D8H6</accession>
<protein>
    <submittedName>
        <fullName evidence="1">NAD-specific glutamate dehydrogenase-domain-containing protein</fullName>
    </submittedName>
</protein>
<keyword evidence="2" id="KW-1185">Reference proteome</keyword>
<dbReference type="AlphaFoldDB" id="A0A433D8H6"/>
<evidence type="ECO:0000313" key="1">
    <source>
        <dbReference type="EMBL" id="RUP47142.1"/>
    </source>
</evidence>
<dbReference type="OrthoDB" id="2017405at2759"/>
<gene>
    <name evidence="1" type="ORF">BC936DRAFT_146089</name>
</gene>
<organism evidence="1 2">
    <name type="scientific">Jimgerdemannia flammicorona</name>
    <dbReference type="NCBI Taxonomy" id="994334"/>
    <lineage>
        <taxon>Eukaryota</taxon>
        <taxon>Fungi</taxon>
        <taxon>Fungi incertae sedis</taxon>
        <taxon>Mucoromycota</taxon>
        <taxon>Mucoromycotina</taxon>
        <taxon>Endogonomycetes</taxon>
        <taxon>Endogonales</taxon>
        <taxon>Endogonaceae</taxon>
        <taxon>Jimgerdemannia</taxon>
    </lineage>
</organism>
<proteinExistence type="predicted"/>